<proteinExistence type="inferred from homology"/>
<evidence type="ECO:0000256" key="1">
    <source>
        <dbReference type="ARBA" id="ARBA00022553"/>
    </source>
</evidence>
<dbReference type="SMART" id="SM00593">
    <property type="entry name" value="RUN"/>
    <property type="match status" value="1"/>
</dbReference>
<dbReference type="PROSITE" id="PS50826">
    <property type="entry name" value="RUN"/>
    <property type="match status" value="1"/>
</dbReference>
<evidence type="ECO:0000256" key="6">
    <source>
        <dbReference type="SAM" id="MobiDB-lite"/>
    </source>
</evidence>
<evidence type="ECO:0000256" key="3">
    <source>
        <dbReference type="ARBA" id="ARBA00034727"/>
    </source>
</evidence>
<feature type="region of interest" description="Disordered" evidence="6">
    <location>
        <begin position="497"/>
        <end position="612"/>
    </location>
</feature>
<feature type="region of interest" description="Disordered" evidence="6">
    <location>
        <begin position="211"/>
        <end position="230"/>
    </location>
</feature>
<feature type="coiled-coil region" evidence="5">
    <location>
        <begin position="265"/>
        <end position="310"/>
    </location>
</feature>
<dbReference type="Pfam" id="PF02759">
    <property type="entry name" value="RUN"/>
    <property type="match status" value="1"/>
</dbReference>
<comment type="similarity">
    <text evidence="3">Belongs to the RUNDC3 family.</text>
</comment>
<dbReference type="Gene3D" id="1.20.58.900">
    <property type="match status" value="1"/>
</dbReference>
<evidence type="ECO:0000256" key="4">
    <source>
        <dbReference type="ARBA" id="ARBA00034858"/>
    </source>
</evidence>
<dbReference type="FunFam" id="1.20.58.900:FF:000005">
    <property type="entry name" value="RUN domain-containing protein 3A isoform X1"/>
    <property type="match status" value="1"/>
</dbReference>
<feature type="region of interest" description="Disordered" evidence="6">
    <location>
        <begin position="652"/>
        <end position="685"/>
    </location>
</feature>
<dbReference type="InterPro" id="IPR037213">
    <property type="entry name" value="Run_dom_sf"/>
</dbReference>
<reference evidence="8 9" key="1">
    <citation type="submission" date="2017-12" db="EMBL/GenBank/DDBJ databases">
        <title>Integrating genomic resources of turbot (Scophthalmus maximus) in depth evaluation of genetic and physical mapping variation across individuals.</title>
        <authorList>
            <person name="Martinez P."/>
        </authorList>
    </citation>
    <scope>NUCLEOTIDE SEQUENCE [LARGE SCALE GENOMIC DNA]</scope>
</reference>
<feature type="region of interest" description="Disordered" evidence="6">
    <location>
        <begin position="837"/>
        <end position="863"/>
    </location>
</feature>
<feature type="compositionally biased region" description="Polar residues" evidence="6">
    <location>
        <begin position="590"/>
        <end position="609"/>
    </location>
</feature>
<gene>
    <name evidence="8" type="ORF">SMAX5B_020377</name>
</gene>
<evidence type="ECO:0000256" key="2">
    <source>
        <dbReference type="ARBA" id="ARBA00023054"/>
    </source>
</evidence>
<dbReference type="STRING" id="52904.ENSSMAP00000029427"/>
<protein>
    <recommendedName>
        <fullName evidence="4">RUN domain-containing protein 3A</fullName>
    </recommendedName>
</protein>
<keyword evidence="2 5" id="KW-0175">Coiled coil</keyword>
<dbReference type="GO" id="GO:0010753">
    <property type="term" value="P:positive regulation of cGMP-mediated signaling"/>
    <property type="evidence" value="ECO:0007669"/>
    <property type="project" value="TreeGrafter"/>
</dbReference>
<dbReference type="EMBL" id="CP026260">
    <property type="protein sequence ID" value="AWP17683.1"/>
    <property type="molecule type" value="Genomic_DNA"/>
</dbReference>
<evidence type="ECO:0000313" key="8">
    <source>
        <dbReference type="EMBL" id="AWP17683.1"/>
    </source>
</evidence>
<dbReference type="AlphaFoldDB" id="A0A2U9CNE2"/>
<accession>A0A2U9CNE2</accession>
<feature type="region of interest" description="Disordered" evidence="6">
    <location>
        <begin position="422"/>
        <end position="482"/>
    </location>
</feature>
<feature type="compositionally biased region" description="Polar residues" evidence="6">
    <location>
        <begin position="662"/>
        <end position="677"/>
    </location>
</feature>
<feature type="domain" description="RUN" evidence="7">
    <location>
        <begin position="52"/>
        <end position="182"/>
    </location>
</feature>
<feature type="compositionally biased region" description="Basic and acidic residues" evidence="6">
    <location>
        <begin position="500"/>
        <end position="513"/>
    </location>
</feature>
<dbReference type="InterPro" id="IPR047340">
    <property type="entry name" value="RUNDC3A_B"/>
</dbReference>
<evidence type="ECO:0000256" key="5">
    <source>
        <dbReference type="SAM" id="Coils"/>
    </source>
</evidence>
<dbReference type="Pfam" id="PF15388">
    <property type="entry name" value="FAM117"/>
    <property type="match status" value="1"/>
</dbReference>
<dbReference type="SUPFAM" id="SSF140741">
    <property type="entry name" value="RUN domain-like"/>
    <property type="match status" value="1"/>
</dbReference>
<sequence length="863" mass="94062">MEPGCVQAAMAMGDVSKKASARNVAAERTNLITVCRFSVKTLLEKYTAEPIDDSSEEFINFAAIIEHILSHRFKGSGSWFDGQRSYWDYVRLACAKVPNSCISSIESMENISTSRAKGRAWIRVALMEKRLSEYISTALRDSRTTRRLYSEGAIMLREEATVLTGMLIGLGAIDFSFCLKGEALDGKSSAVIDYTPYLKFTQSYDYLSDDDDRHSVDSSTSDDSVPDHPYIPLVPDEESWSTKCRKMEQRFKIVNAQKGYLEELVRLRESQLKNTETENKRLKARLDELQSQSHQEKKELEAIVLELQEQLTSLIPCDSNHLAKNLSIPLVNQWPALQPYNNKEDVKLFRRRSFPSTELLSVELSLDSDSQRFEGKQNGGAWCTEKNYTPSMMGLCGSLASLQGCKSLNSLKSSECLDRSRAAAERSAGRSGAGQSQTRAAAPGPQPLKATVPYQLASKPRSHRRVGKSAGKDKLHQLSSGMRRTVSLDAIIGPYLQGHWPKEPEGQSSKDKSTQTPDSWSDNSQSRRGSSSSSSTSSSTSSSSSSSSSSHKRSVSWGSAEHLREIAKLKQQLQQRNKPPVSGGHDKNCQRGNPQRSCSLGTTQTQSTPIPLAPLSTLVPRLRCSVEGLNQELEGMFICQPLHPQHRLLEIPDGHRAPVPPQSCSSGSQSDPATTPLSSSSSSPCSSPNYISISLPNSQDVPVDLHQGLTDSAEMCLLSPFSTQNEADLSLPLLISSSPGPNKSCCFQREPPEGCEKVRVWEETSTPRQSKPTLLSSCPDPNKVNFTPYGGSAFCPVSLLKPLLPSMDLLFRSLAVSPLGGCSNQGTSSCQASSSDNRAAAVASDPPVATGPMGESAGQGLAF</sequence>
<evidence type="ECO:0000259" key="7">
    <source>
        <dbReference type="PROSITE" id="PS50826"/>
    </source>
</evidence>
<evidence type="ECO:0000313" key="9">
    <source>
        <dbReference type="Proteomes" id="UP000246464"/>
    </source>
</evidence>
<feature type="compositionally biased region" description="Low complexity" evidence="6">
    <location>
        <begin position="519"/>
        <end position="559"/>
    </location>
</feature>
<dbReference type="InterPro" id="IPR004012">
    <property type="entry name" value="Run_dom"/>
</dbReference>
<name>A0A2U9CNE2_SCOMX</name>
<dbReference type="InterPro" id="IPR026642">
    <property type="entry name" value="Glcci1/FAM117"/>
</dbReference>
<dbReference type="PANTHER" id="PTHR46251">
    <property type="entry name" value="RUN DOMAIN-CONTAINING 3 PROTEIN RUNDC3"/>
    <property type="match status" value="1"/>
</dbReference>
<dbReference type="PANTHER" id="PTHR46251:SF5">
    <property type="entry name" value="RUN DOMAIN-CONTAINING PROTEIN 3A"/>
    <property type="match status" value="1"/>
</dbReference>
<organism evidence="8 9">
    <name type="scientific">Scophthalmus maximus</name>
    <name type="common">Turbot</name>
    <name type="synonym">Psetta maxima</name>
    <dbReference type="NCBI Taxonomy" id="52904"/>
    <lineage>
        <taxon>Eukaryota</taxon>
        <taxon>Metazoa</taxon>
        <taxon>Chordata</taxon>
        <taxon>Craniata</taxon>
        <taxon>Vertebrata</taxon>
        <taxon>Euteleostomi</taxon>
        <taxon>Actinopterygii</taxon>
        <taxon>Neopterygii</taxon>
        <taxon>Teleostei</taxon>
        <taxon>Neoteleostei</taxon>
        <taxon>Acanthomorphata</taxon>
        <taxon>Carangaria</taxon>
        <taxon>Pleuronectiformes</taxon>
        <taxon>Pleuronectoidei</taxon>
        <taxon>Scophthalmidae</taxon>
        <taxon>Scophthalmus</taxon>
    </lineage>
</organism>
<keyword evidence="1" id="KW-0597">Phosphoprotein</keyword>
<dbReference type="Proteomes" id="UP000246464">
    <property type="component" value="Chromosome 18"/>
</dbReference>
<keyword evidence="9" id="KW-1185">Reference proteome</keyword>